<dbReference type="HOGENOM" id="CLU_065432_0_0_1"/>
<dbReference type="GO" id="GO:0005741">
    <property type="term" value="C:mitochondrial outer membrane"/>
    <property type="evidence" value="ECO:0007669"/>
    <property type="project" value="TreeGrafter"/>
</dbReference>
<dbReference type="InParanoid" id="F0XPG8"/>
<keyword evidence="2 7" id="KW-0812">Transmembrane</keyword>
<protein>
    <recommendedName>
        <fullName evidence="10">Autophagy-related protein 33</fullName>
    </recommendedName>
</protein>
<dbReference type="PANTHER" id="PTHR37278">
    <property type="entry name" value="AUTOPHAGY-RELATED PROTEIN 33-RELATED"/>
    <property type="match status" value="1"/>
</dbReference>
<dbReference type="GO" id="GO:0016236">
    <property type="term" value="P:macroautophagy"/>
    <property type="evidence" value="ECO:0007669"/>
    <property type="project" value="TreeGrafter"/>
</dbReference>
<dbReference type="RefSeq" id="XP_014169802.1">
    <property type="nucleotide sequence ID" value="XM_014314327.1"/>
</dbReference>
<feature type="transmembrane region" description="Helical" evidence="7">
    <location>
        <begin position="208"/>
        <end position="227"/>
    </location>
</feature>
<evidence type="ECO:0000256" key="2">
    <source>
        <dbReference type="ARBA" id="ARBA00022692"/>
    </source>
</evidence>
<dbReference type="AlphaFoldDB" id="F0XPG8"/>
<dbReference type="eggNOG" id="ENOG502S77Q">
    <property type="taxonomic scope" value="Eukaryota"/>
</dbReference>
<evidence type="ECO:0008006" key="10">
    <source>
        <dbReference type="Google" id="ProtNLM"/>
    </source>
</evidence>
<accession>F0XPG8</accession>
<evidence type="ECO:0000256" key="4">
    <source>
        <dbReference type="ARBA" id="ARBA00023136"/>
    </source>
</evidence>
<comment type="subcellular location">
    <subcellularLocation>
        <location evidence="1">Membrane</location>
        <topology evidence="1">Multi-pass membrane protein</topology>
    </subcellularLocation>
</comment>
<feature type="transmembrane region" description="Helical" evidence="7">
    <location>
        <begin position="58"/>
        <end position="76"/>
    </location>
</feature>
<feature type="compositionally biased region" description="Low complexity" evidence="6">
    <location>
        <begin position="176"/>
        <end position="190"/>
    </location>
</feature>
<evidence type="ECO:0000256" key="6">
    <source>
        <dbReference type="SAM" id="MobiDB-lite"/>
    </source>
</evidence>
<organism evidence="9">
    <name type="scientific">Grosmannia clavigera (strain kw1407 / UAMH 11150)</name>
    <name type="common">Blue stain fungus</name>
    <name type="synonym">Graphiocladiella clavigera</name>
    <dbReference type="NCBI Taxonomy" id="655863"/>
    <lineage>
        <taxon>Eukaryota</taxon>
        <taxon>Fungi</taxon>
        <taxon>Dikarya</taxon>
        <taxon>Ascomycota</taxon>
        <taxon>Pezizomycotina</taxon>
        <taxon>Sordariomycetes</taxon>
        <taxon>Sordariomycetidae</taxon>
        <taxon>Ophiostomatales</taxon>
        <taxon>Ophiostomataceae</taxon>
        <taxon>Leptographium</taxon>
    </lineage>
</organism>
<evidence type="ECO:0000256" key="5">
    <source>
        <dbReference type="ARBA" id="ARBA00038013"/>
    </source>
</evidence>
<dbReference type="OrthoDB" id="5336366at2759"/>
<evidence type="ECO:0000256" key="3">
    <source>
        <dbReference type="ARBA" id="ARBA00022989"/>
    </source>
</evidence>
<dbReference type="InterPro" id="IPR051668">
    <property type="entry name" value="ATG33"/>
</dbReference>
<keyword evidence="3 7" id="KW-1133">Transmembrane helix</keyword>
<evidence type="ECO:0000256" key="7">
    <source>
        <dbReference type="SAM" id="Phobius"/>
    </source>
</evidence>
<proteinExistence type="inferred from homology"/>
<dbReference type="GO" id="GO:0000422">
    <property type="term" value="P:autophagy of mitochondrion"/>
    <property type="evidence" value="ECO:0007669"/>
    <property type="project" value="TreeGrafter"/>
</dbReference>
<keyword evidence="9" id="KW-1185">Reference proteome</keyword>
<dbReference type="EMBL" id="GL629801">
    <property type="protein sequence ID" value="EFX00320.1"/>
    <property type="molecule type" value="Genomic_DNA"/>
</dbReference>
<reference evidence="8 9" key="1">
    <citation type="journal article" date="2011" name="Proc. Natl. Acad. Sci. U.S.A.">
        <title>Genome and transcriptome analyses of the mountain pine beetle-fungal symbiont Grosmannia clavigera, a lodgepole pine pathogen.</title>
        <authorList>
            <person name="DiGuistini S."/>
            <person name="Wang Y."/>
            <person name="Liao N.Y."/>
            <person name="Taylor G."/>
            <person name="Tanguay P."/>
            <person name="Feau N."/>
            <person name="Henrissat B."/>
            <person name="Chan S.K."/>
            <person name="Hesse-Orce U."/>
            <person name="Alamouti S.M."/>
            <person name="Tsui C.K.M."/>
            <person name="Docking R.T."/>
            <person name="Levasseur A."/>
            <person name="Haridas S."/>
            <person name="Robertson G."/>
            <person name="Birol I."/>
            <person name="Holt R.A."/>
            <person name="Marra M.A."/>
            <person name="Hamelin R.C."/>
            <person name="Hirst M."/>
            <person name="Jones S.J.M."/>
            <person name="Bohlmann J."/>
            <person name="Breuil C."/>
        </authorList>
    </citation>
    <scope>NUCLEOTIDE SEQUENCE [LARGE SCALE GENOMIC DNA]</scope>
    <source>
        <strain evidence="9">kw1407 / UAMH 11150</strain>
    </source>
</reference>
<feature type="transmembrane region" description="Helical" evidence="7">
    <location>
        <begin position="12"/>
        <end position="38"/>
    </location>
</feature>
<name>F0XPG8_GROCL</name>
<evidence type="ECO:0000256" key="1">
    <source>
        <dbReference type="ARBA" id="ARBA00004141"/>
    </source>
</evidence>
<gene>
    <name evidence="8" type="ORF">CMQ_7322</name>
</gene>
<sequence length="234" mass="23894">MGSRGITVLKFVGTVSLGLLTGLSFSLSTVTVPTLLTLPSARTASKAFLSLSDAASSHLRSLSGIATSAFLLAFLLSPRHIRHPYLLYTSLLVLSGRLVTDDRLTPYIFSTPTAASAAVASSPLVKPAKHRSTPAHMEASYEVLGAHTTGSVAGSVAGSVSDSHSDGAMSDGELPATAASTTASATADSAVNGEEVRADVEVFLKKQIARTVISGLAFSIAVIGIWGDGLLPAA</sequence>
<comment type="similarity">
    <text evidence="5">Belongs to the ATG33 family.</text>
</comment>
<feature type="compositionally biased region" description="Low complexity" evidence="6">
    <location>
        <begin position="155"/>
        <end position="168"/>
    </location>
</feature>
<evidence type="ECO:0000313" key="8">
    <source>
        <dbReference type="EMBL" id="EFX00320.1"/>
    </source>
</evidence>
<keyword evidence="4 7" id="KW-0472">Membrane</keyword>
<dbReference type="GeneID" id="25980854"/>
<dbReference type="PANTHER" id="PTHR37278:SF1">
    <property type="entry name" value="AUTOPHAGY-RELATED PROTEIN 33-RELATED"/>
    <property type="match status" value="1"/>
</dbReference>
<evidence type="ECO:0000313" key="9">
    <source>
        <dbReference type="Proteomes" id="UP000007796"/>
    </source>
</evidence>
<feature type="region of interest" description="Disordered" evidence="6">
    <location>
        <begin position="155"/>
        <end position="191"/>
    </location>
</feature>
<dbReference type="Proteomes" id="UP000007796">
    <property type="component" value="Unassembled WGS sequence"/>
</dbReference>